<dbReference type="InterPro" id="IPR000572">
    <property type="entry name" value="OxRdtase_Mopterin-bd_dom"/>
</dbReference>
<gene>
    <name evidence="5" type="primary">msrP</name>
    <name evidence="7" type="ORF">COA71_02955</name>
</gene>
<dbReference type="SUPFAM" id="SSF56524">
    <property type="entry name" value="Oxidoreductase molybdopterin-binding domain"/>
    <property type="match status" value="1"/>
</dbReference>
<feature type="binding site" evidence="5">
    <location>
        <position position="251"/>
    </location>
    <ligand>
        <name>Mo-molybdopterin</name>
        <dbReference type="ChEBI" id="CHEBI:71302"/>
    </ligand>
</feature>
<dbReference type="EC" id="1.8.5.-" evidence="5"/>
<comment type="catalytic activity">
    <reaction evidence="5">
        <text>L-methionyl-[protein] + a quinone + H2O = L-methionyl-(S)-S-oxide-[protein] + a quinol</text>
        <dbReference type="Rhea" id="RHEA:51292"/>
        <dbReference type="Rhea" id="RHEA-COMP:12313"/>
        <dbReference type="Rhea" id="RHEA-COMP:12315"/>
        <dbReference type="ChEBI" id="CHEBI:15377"/>
        <dbReference type="ChEBI" id="CHEBI:16044"/>
        <dbReference type="ChEBI" id="CHEBI:24646"/>
        <dbReference type="ChEBI" id="CHEBI:44120"/>
        <dbReference type="ChEBI" id="CHEBI:132124"/>
    </reaction>
</comment>
<dbReference type="PROSITE" id="PS51318">
    <property type="entry name" value="TAT"/>
    <property type="match status" value="1"/>
</dbReference>
<evidence type="ECO:0000256" key="5">
    <source>
        <dbReference type="HAMAP-Rule" id="MF_01206"/>
    </source>
</evidence>
<dbReference type="NCBIfam" id="NF003767">
    <property type="entry name" value="PRK05363.1"/>
    <property type="match status" value="1"/>
</dbReference>
<keyword evidence="4 5" id="KW-0560">Oxidoreductase</keyword>
<dbReference type="InterPro" id="IPR036374">
    <property type="entry name" value="OxRdtase_Mopterin-bd_sf"/>
</dbReference>
<dbReference type="Gene3D" id="3.90.420.10">
    <property type="entry name" value="Oxidoreductase, molybdopterin-binding domain"/>
    <property type="match status" value="1"/>
</dbReference>
<feature type="binding site" evidence="5">
    <location>
        <position position="103"/>
    </location>
    <ligand>
        <name>Mo-molybdopterin</name>
        <dbReference type="ChEBI" id="CHEBI:71302"/>
    </ligand>
</feature>
<reference evidence="8" key="1">
    <citation type="submission" date="2017-08" db="EMBL/GenBank/DDBJ databases">
        <title>A dynamic microbial community with high functional redundancy inhabits the cold, oxic subseafloor aquifer.</title>
        <authorList>
            <person name="Tully B.J."/>
            <person name="Wheat C.G."/>
            <person name="Glazer B.T."/>
            <person name="Huber J.A."/>
        </authorList>
    </citation>
    <scope>NUCLEOTIDE SEQUENCE [LARGE SCALE GENOMIC DNA]</scope>
</reference>
<evidence type="ECO:0000313" key="7">
    <source>
        <dbReference type="EMBL" id="PCJ42489.1"/>
    </source>
</evidence>
<dbReference type="AlphaFoldDB" id="A0A2A5CF40"/>
<dbReference type="GO" id="GO:0016672">
    <property type="term" value="F:oxidoreductase activity, acting on a sulfur group of donors, quinone or similar compound as acceptor"/>
    <property type="evidence" value="ECO:0007669"/>
    <property type="project" value="UniProtKB-UniRule"/>
</dbReference>
<organism evidence="7 8">
    <name type="scientific">SAR86 cluster bacterium</name>
    <dbReference type="NCBI Taxonomy" id="2030880"/>
    <lineage>
        <taxon>Bacteria</taxon>
        <taxon>Pseudomonadati</taxon>
        <taxon>Pseudomonadota</taxon>
        <taxon>Gammaproteobacteria</taxon>
        <taxon>SAR86 cluster</taxon>
    </lineage>
</organism>
<evidence type="ECO:0000256" key="3">
    <source>
        <dbReference type="ARBA" id="ARBA00022729"/>
    </source>
</evidence>
<proteinExistence type="inferred from homology"/>
<keyword evidence="3 5" id="KW-0732">Signal</keyword>
<feature type="binding site" evidence="5">
    <location>
        <begin position="262"/>
        <end position="264"/>
    </location>
    <ligand>
        <name>Mo-molybdopterin</name>
        <dbReference type="ChEBI" id="CHEBI:71302"/>
    </ligand>
</feature>
<dbReference type="Pfam" id="PF00174">
    <property type="entry name" value="Oxidored_molyb"/>
    <property type="match status" value="1"/>
</dbReference>
<comment type="PTM">
    <text evidence="5">Predicted to be exported by the Tat system. The position of the signal peptide cleavage has not been experimentally proven.</text>
</comment>
<evidence type="ECO:0000256" key="4">
    <source>
        <dbReference type="ARBA" id="ARBA00023002"/>
    </source>
</evidence>
<sequence>MIIKTKKEIPSSEITSETSYKNRREFLKQGANVAIGAGVATGGLLSPTAFAQNAAPRSAEQLNLASKPDWLARKMANTTAVPNSGPYTTSEMLTPYQDVTTYNNFYEYGTAKDDPSRFARNFQIEPWSVEITGEVNKPGIYTLEDILSPHTFEERVYRHRCVEAWSMVIPWIGFPLGDLISRFEPTGNANFVEFQTLVDNDRFPEQNSRFSTIDWPYQEGLRMDEAMHPLTLIGVGVYNDVLPAQNGAPLRLIVPWKYGIKGIKSIVRINFTREKPNTSWNDISAREYGFYINVNPEVSHPRWSQATERRLPSGLFDRRIETQMFNGYAEEVAHLYAGMDLSVDH</sequence>
<evidence type="ECO:0000313" key="8">
    <source>
        <dbReference type="Proteomes" id="UP000228987"/>
    </source>
</evidence>
<evidence type="ECO:0000259" key="6">
    <source>
        <dbReference type="Pfam" id="PF00174"/>
    </source>
</evidence>
<feature type="binding site" evidence="5">
    <location>
        <position position="246"/>
    </location>
    <ligand>
        <name>Mo-molybdopterin</name>
        <dbReference type="ChEBI" id="CHEBI:71302"/>
    </ligand>
</feature>
<evidence type="ECO:0000256" key="2">
    <source>
        <dbReference type="ARBA" id="ARBA00022723"/>
    </source>
</evidence>
<comment type="cofactor">
    <cofactor evidence="5">
        <name>Mo-molybdopterin</name>
        <dbReference type="ChEBI" id="CHEBI:71302"/>
    </cofactor>
    <text evidence="5">Binds 1 Mo-molybdopterin (Mo-MPT) cofactor per subunit.</text>
</comment>
<comment type="catalytic activity">
    <reaction evidence="5">
        <text>L-methionyl-[protein] + a quinone + H2O = L-methionyl-(R)-S-oxide-[protein] + a quinol</text>
        <dbReference type="Rhea" id="RHEA:51296"/>
        <dbReference type="Rhea" id="RHEA-COMP:12313"/>
        <dbReference type="Rhea" id="RHEA-COMP:12314"/>
        <dbReference type="ChEBI" id="CHEBI:15377"/>
        <dbReference type="ChEBI" id="CHEBI:16044"/>
        <dbReference type="ChEBI" id="CHEBI:24646"/>
        <dbReference type="ChEBI" id="CHEBI:45764"/>
        <dbReference type="ChEBI" id="CHEBI:132124"/>
    </reaction>
</comment>
<keyword evidence="2 5" id="KW-0479">Metal-binding</keyword>
<accession>A0A2A5CF40</accession>
<comment type="function">
    <text evidence="5">Part of the MsrPQ system that repairs oxidized periplasmic proteins containing methionine sulfoxide residues (Met-O), using respiratory chain electrons. Thus protects these proteins from oxidative-stress damage caused by reactive species of oxygen and chlorine generated by the host defense mechanisms. MsrPQ is essential for the maintenance of envelope integrity under bleach stress, rescuing a wide series of structurally unrelated periplasmic proteins from methionine oxidation. The catalytic subunit MsrP is non-stereospecific, being able to reduce both (R-) and (S-) diastereoisomers of methionine sulfoxide.</text>
</comment>
<keyword evidence="1 5" id="KW-0500">Molybdenum</keyword>
<comment type="similarity">
    <text evidence="5">Belongs to the MsrP family.</text>
</comment>
<dbReference type="PANTHER" id="PTHR43032">
    <property type="entry name" value="PROTEIN-METHIONINE-SULFOXIDE REDUCTASE"/>
    <property type="match status" value="1"/>
</dbReference>
<dbReference type="GO" id="GO:0046872">
    <property type="term" value="F:metal ion binding"/>
    <property type="evidence" value="ECO:0007669"/>
    <property type="project" value="UniProtKB-KW"/>
</dbReference>
<protein>
    <recommendedName>
        <fullName evidence="5">Protein-methionine-sulfoxide reductase catalytic subunit MsrP</fullName>
        <ecNumber evidence="5">1.8.5.-</ecNumber>
    </recommendedName>
</protein>
<feature type="binding site" evidence="5">
    <location>
        <position position="196"/>
    </location>
    <ligand>
        <name>Mo-molybdopterin</name>
        <dbReference type="ChEBI" id="CHEBI:71302"/>
    </ligand>
</feature>
<dbReference type="PANTHER" id="PTHR43032:SF3">
    <property type="entry name" value="PROTEIN-METHIONINE-SULFOXIDE REDUCTASE CATALYTIC SUBUNIT MSRP"/>
    <property type="match status" value="1"/>
</dbReference>
<dbReference type="Proteomes" id="UP000228987">
    <property type="component" value="Unassembled WGS sequence"/>
</dbReference>
<comment type="subunit">
    <text evidence="5">Heterodimer of a catalytic subunit (MsrP) and a heme-binding subunit (MsrQ).</text>
</comment>
<feature type="binding site" evidence="5">
    <location>
        <begin position="106"/>
        <end position="107"/>
    </location>
    <ligand>
        <name>Mo-molybdopterin</name>
        <dbReference type="ChEBI" id="CHEBI:71302"/>
    </ligand>
</feature>
<dbReference type="InterPro" id="IPR022867">
    <property type="entry name" value="MsrP"/>
</dbReference>
<feature type="domain" description="Oxidoreductase molybdopterin-binding" evidence="6">
    <location>
        <begin position="122"/>
        <end position="280"/>
    </location>
</feature>
<dbReference type="GO" id="GO:0043546">
    <property type="term" value="F:molybdopterin cofactor binding"/>
    <property type="evidence" value="ECO:0007669"/>
    <property type="project" value="UniProtKB-UniRule"/>
</dbReference>
<dbReference type="GO" id="GO:0030091">
    <property type="term" value="P:protein repair"/>
    <property type="evidence" value="ECO:0007669"/>
    <property type="project" value="UniProtKB-UniRule"/>
</dbReference>
<feature type="binding site" evidence="5">
    <location>
        <position position="161"/>
    </location>
    <ligand>
        <name>Mo-molybdopterin</name>
        <dbReference type="ChEBI" id="CHEBI:71302"/>
    </ligand>
    <ligandPart>
        <name>Mo</name>
        <dbReference type="ChEBI" id="CHEBI:28685"/>
    </ligandPart>
</feature>
<dbReference type="InterPro" id="IPR006311">
    <property type="entry name" value="TAT_signal"/>
</dbReference>
<evidence type="ECO:0000256" key="1">
    <source>
        <dbReference type="ARBA" id="ARBA00022505"/>
    </source>
</evidence>
<dbReference type="EMBL" id="NVWI01000002">
    <property type="protein sequence ID" value="PCJ42489.1"/>
    <property type="molecule type" value="Genomic_DNA"/>
</dbReference>
<dbReference type="HAMAP" id="MF_01206">
    <property type="entry name" value="MsrP"/>
    <property type="match status" value="1"/>
</dbReference>
<name>A0A2A5CF40_9GAMM</name>
<comment type="caution">
    <text evidence="7">The sequence shown here is derived from an EMBL/GenBank/DDBJ whole genome shotgun (WGS) entry which is preliminary data.</text>
</comment>